<evidence type="ECO:0000259" key="2">
    <source>
        <dbReference type="Pfam" id="PF13538"/>
    </source>
</evidence>
<dbReference type="SUPFAM" id="SSF52540">
    <property type="entry name" value="P-loop containing nucleoside triphosphate hydrolases"/>
    <property type="match status" value="1"/>
</dbReference>
<dbReference type="InterPro" id="IPR011528">
    <property type="entry name" value="NERD"/>
</dbReference>
<feature type="domain" description="NERD" evidence="1">
    <location>
        <begin position="16"/>
        <end position="112"/>
    </location>
</feature>
<dbReference type="PANTHER" id="PTHR11070">
    <property type="entry name" value="UVRD / RECB / PCRA DNA HELICASE FAMILY MEMBER"/>
    <property type="match status" value="1"/>
</dbReference>
<dbReference type="Gene3D" id="3.40.50.300">
    <property type="entry name" value="P-loop containing nucleotide triphosphate hydrolases"/>
    <property type="match status" value="2"/>
</dbReference>
<keyword evidence="4" id="KW-1185">Reference proteome</keyword>
<name>A0ABV9YGY9_9PSEU</name>
<dbReference type="InterPro" id="IPR000212">
    <property type="entry name" value="DNA_helicase_UvrD/REP"/>
</dbReference>
<dbReference type="RefSeq" id="WP_378034486.1">
    <property type="nucleotide sequence ID" value="NZ_JBHSIV010000002.1"/>
</dbReference>
<reference evidence="4" key="1">
    <citation type="journal article" date="2019" name="Int. J. Syst. Evol. Microbiol.">
        <title>The Global Catalogue of Microorganisms (GCM) 10K type strain sequencing project: providing services to taxonomists for standard genome sequencing and annotation.</title>
        <authorList>
            <consortium name="The Broad Institute Genomics Platform"/>
            <consortium name="The Broad Institute Genome Sequencing Center for Infectious Disease"/>
            <person name="Wu L."/>
            <person name="Ma J."/>
        </authorList>
    </citation>
    <scope>NUCLEOTIDE SEQUENCE [LARGE SCALE GENOMIC DNA]</scope>
    <source>
        <strain evidence="4">CGMCC 4.7093</strain>
    </source>
</reference>
<evidence type="ECO:0000313" key="4">
    <source>
        <dbReference type="Proteomes" id="UP001595947"/>
    </source>
</evidence>
<feature type="domain" description="UvrD-like helicase C-terminal" evidence="2">
    <location>
        <begin position="506"/>
        <end position="549"/>
    </location>
</feature>
<dbReference type="Pfam" id="PF13538">
    <property type="entry name" value="UvrD_C_2"/>
    <property type="match status" value="1"/>
</dbReference>
<protein>
    <submittedName>
        <fullName evidence="3">NERD domain-containing protein</fullName>
    </submittedName>
</protein>
<dbReference type="Pfam" id="PF13245">
    <property type="entry name" value="AAA_19"/>
    <property type="match status" value="1"/>
</dbReference>
<dbReference type="Pfam" id="PF08378">
    <property type="entry name" value="NERD"/>
    <property type="match status" value="1"/>
</dbReference>
<dbReference type="PANTHER" id="PTHR11070:SF2">
    <property type="entry name" value="ATP-DEPENDENT DNA HELICASE SRS2"/>
    <property type="match status" value="1"/>
</dbReference>
<evidence type="ECO:0000259" key="1">
    <source>
        <dbReference type="Pfam" id="PF08378"/>
    </source>
</evidence>
<accession>A0ABV9YGY9</accession>
<proteinExistence type="predicted"/>
<sequence length="566" mass="63151">MARMIPPIMPEGCPPGERMLFERFASDPSTAGWSVLHSLDIARHRRQVQGEADFVVVAPGLGVAVIEVKSHRSIRREENGTWVLGSQPPRAKSPFQQASDEMHSIRDYLQKRRVALQGTPIVFAVWFTHIRARRILPTSPEWHPWQLLDRDDLEGGPGSAVSRTLEAGRKHLRDRVSGLQIDADQPSSKKTAAIVSALRPKFELATTANELKTSRSRALSSFLEEQYDALDAMAEERTVIFTGPAGSGKTFLAVEACRREVSNHATGLLLCFNSGLGRHLERTVQIAGLEVSTLHRFMLQLTKLQVPESPTDEFWTNELPNAAVEILLDAEYAYDFLVVDEIQDVCSPQYLDVLDLLVKGGLAGGRCLYFGDFDRQAIYGARDGRDVLKSRAGTLVSYKLSSNCRNLPRIGHTVEYLSNMEPGYARFRRQDDGQTTKHYWYKTDDQQVPLLIRAVRELRDEGFTAGEIVILSLRAKDSAAARCDDSWLSPQLSESTEAPANRIRTCTVHSFKGLESAAVVLTDIDDSSRRDFADLLYIGLSRATDRLVILATRDAIGSQVLPERTF</sequence>
<evidence type="ECO:0000313" key="3">
    <source>
        <dbReference type="EMBL" id="MFC5061131.1"/>
    </source>
</evidence>
<dbReference type="EMBL" id="JBHSIV010000002">
    <property type="protein sequence ID" value="MFC5061131.1"/>
    <property type="molecule type" value="Genomic_DNA"/>
</dbReference>
<organism evidence="3 4">
    <name type="scientific">Actinomycetospora atypica</name>
    <dbReference type="NCBI Taxonomy" id="1290095"/>
    <lineage>
        <taxon>Bacteria</taxon>
        <taxon>Bacillati</taxon>
        <taxon>Actinomycetota</taxon>
        <taxon>Actinomycetes</taxon>
        <taxon>Pseudonocardiales</taxon>
        <taxon>Pseudonocardiaceae</taxon>
        <taxon>Actinomycetospora</taxon>
    </lineage>
</organism>
<dbReference type="InterPro" id="IPR027417">
    <property type="entry name" value="P-loop_NTPase"/>
</dbReference>
<comment type="caution">
    <text evidence="3">The sequence shown here is derived from an EMBL/GenBank/DDBJ whole genome shotgun (WGS) entry which is preliminary data.</text>
</comment>
<dbReference type="InterPro" id="IPR027785">
    <property type="entry name" value="UvrD-like_helicase_C"/>
</dbReference>
<gene>
    <name evidence="3" type="ORF">ACFPBZ_02855</name>
</gene>
<dbReference type="Proteomes" id="UP001595947">
    <property type="component" value="Unassembled WGS sequence"/>
</dbReference>